<comment type="catalytic activity">
    <reaction evidence="5">
        <text>O-phospho-L-tyrosyl-[protein] + H2O = L-tyrosyl-[protein] + phosphate</text>
        <dbReference type="Rhea" id="RHEA:10684"/>
        <dbReference type="Rhea" id="RHEA-COMP:10136"/>
        <dbReference type="Rhea" id="RHEA-COMP:20101"/>
        <dbReference type="ChEBI" id="CHEBI:15377"/>
        <dbReference type="ChEBI" id="CHEBI:43474"/>
        <dbReference type="ChEBI" id="CHEBI:46858"/>
        <dbReference type="ChEBI" id="CHEBI:61978"/>
        <dbReference type="EC" id="3.1.3.48"/>
    </reaction>
</comment>
<evidence type="ECO:0000256" key="4">
    <source>
        <dbReference type="ARBA" id="ARBA00022912"/>
    </source>
</evidence>
<proteinExistence type="inferred from homology"/>
<comment type="similarity">
    <text evidence="1">Belongs to the metallo-dependent hydrolases superfamily. CpsB/CapC family.</text>
</comment>
<dbReference type="PANTHER" id="PTHR39181">
    <property type="entry name" value="TYROSINE-PROTEIN PHOSPHATASE YWQE"/>
    <property type="match status" value="1"/>
</dbReference>
<dbReference type="Pfam" id="PF19567">
    <property type="entry name" value="CpsB_CapC"/>
    <property type="match status" value="1"/>
</dbReference>
<dbReference type="Gene3D" id="3.20.20.140">
    <property type="entry name" value="Metal-dependent hydrolases"/>
    <property type="match status" value="1"/>
</dbReference>
<keyword evidence="4" id="KW-0904">Protein phosphatase</keyword>
<evidence type="ECO:0000313" key="6">
    <source>
        <dbReference type="EMBL" id="VYT78283.1"/>
    </source>
</evidence>
<accession>A0A6N2ZHY1</accession>
<keyword evidence="3 6" id="KW-0378">Hydrolase</keyword>
<dbReference type="EMBL" id="CACRTO010000006">
    <property type="protein sequence ID" value="VYT78283.1"/>
    <property type="molecule type" value="Genomic_DNA"/>
</dbReference>
<dbReference type="AlphaFoldDB" id="A0A6N2ZHY1"/>
<protein>
    <recommendedName>
        <fullName evidence="2">protein-tyrosine-phosphatase</fullName>
        <ecNumber evidence="2">3.1.3.48</ecNumber>
    </recommendedName>
</protein>
<evidence type="ECO:0000256" key="5">
    <source>
        <dbReference type="ARBA" id="ARBA00051722"/>
    </source>
</evidence>
<organism evidence="6">
    <name type="scientific">Clostridium tertium</name>
    <dbReference type="NCBI Taxonomy" id="1559"/>
    <lineage>
        <taxon>Bacteria</taxon>
        <taxon>Bacillati</taxon>
        <taxon>Bacillota</taxon>
        <taxon>Clostridia</taxon>
        <taxon>Eubacteriales</taxon>
        <taxon>Clostridiaceae</taxon>
        <taxon>Clostridium</taxon>
    </lineage>
</organism>
<sequence>MIANLILKDLVMKNNFNIASLLEKIEDAEKCNIRRLVIAPAYYDEESGTNINEVEDIVEELNAYLSEKKSYIELYSANLIRDNYASVKDFLDKRIGSINKGKYVLLNSEESNTVDEIMELVFELNLVQVTPIIVAPEKIEEINKDYKKIDKLKKEGCLFQLDVESLTGAYGKSVEKAAKKLIKKNVYDFIGFEEEIKKNLIDKEIEKIGKRGLGIFKTDGIMRKNRREKNKKRNYFWVK</sequence>
<evidence type="ECO:0000256" key="2">
    <source>
        <dbReference type="ARBA" id="ARBA00013064"/>
    </source>
</evidence>
<dbReference type="EC" id="3.1.3.48" evidence="2"/>
<reference evidence="6" key="1">
    <citation type="submission" date="2019-11" db="EMBL/GenBank/DDBJ databases">
        <authorList>
            <person name="Feng L."/>
        </authorList>
    </citation>
    <scope>NUCLEOTIDE SEQUENCE</scope>
    <source>
        <strain evidence="6">CTertiumLFYP3</strain>
    </source>
</reference>
<dbReference type="InterPro" id="IPR016667">
    <property type="entry name" value="Caps_polysacc_synth_CpsB/CapC"/>
</dbReference>
<evidence type="ECO:0000256" key="1">
    <source>
        <dbReference type="ARBA" id="ARBA00005750"/>
    </source>
</evidence>
<evidence type="ECO:0000256" key="3">
    <source>
        <dbReference type="ARBA" id="ARBA00022801"/>
    </source>
</evidence>
<dbReference type="PANTHER" id="PTHR39181:SF1">
    <property type="entry name" value="TYROSINE-PROTEIN PHOSPHATASE YWQE"/>
    <property type="match status" value="1"/>
</dbReference>
<name>A0A6N2ZHY1_9CLOT</name>
<gene>
    <name evidence="6" type="primary">ywqE</name>
    <name evidence="6" type="ORF">CTLFYP3_00668</name>
</gene>
<dbReference type="RefSeq" id="WP_156625018.1">
    <property type="nucleotide sequence ID" value="NZ_CACRTO010000006.1"/>
</dbReference>
<dbReference type="GO" id="GO:0030145">
    <property type="term" value="F:manganese ion binding"/>
    <property type="evidence" value="ECO:0007669"/>
    <property type="project" value="InterPro"/>
</dbReference>
<dbReference type="GO" id="GO:0004725">
    <property type="term" value="F:protein tyrosine phosphatase activity"/>
    <property type="evidence" value="ECO:0007669"/>
    <property type="project" value="UniProtKB-EC"/>
</dbReference>